<feature type="transmembrane region" description="Helical" evidence="2">
    <location>
        <begin position="367"/>
        <end position="384"/>
    </location>
</feature>
<evidence type="ECO:0000256" key="2">
    <source>
        <dbReference type="SAM" id="Phobius"/>
    </source>
</evidence>
<feature type="transmembrane region" description="Helical" evidence="2">
    <location>
        <begin position="433"/>
        <end position="451"/>
    </location>
</feature>
<dbReference type="InterPro" id="IPR002656">
    <property type="entry name" value="Acyl_transf_3_dom"/>
</dbReference>
<feature type="compositionally biased region" description="Low complexity" evidence="1">
    <location>
        <begin position="195"/>
        <end position="204"/>
    </location>
</feature>
<accession>A0A221W195</accession>
<keyword evidence="4" id="KW-1185">Reference proteome</keyword>
<feature type="transmembrane region" description="Helical" evidence="2">
    <location>
        <begin position="335"/>
        <end position="355"/>
    </location>
</feature>
<feature type="transmembrane region" description="Helical" evidence="2">
    <location>
        <begin position="87"/>
        <end position="110"/>
    </location>
</feature>
<keyword evidence="3" id="KW-0808">Transferase</keyword>
<feature type="transmembrane region" description="Helical" evidence="2">
    <location>
        <begin position="305"/>
        <end position="323"/>
    </location>
</feature>
<dbReference type="Proteomes" id="UP000204221">
    <property type="component" value="Chromosome"/>
</dbReference>
<proteinExistence type="predicted"/>
<keyword evidence="3" id="KW-0012">Acyltransferase</keyword>
<dbReference type="EMBL" id="CP022521">
    <property type="protein sequence ID" value="ASO19557.1"/>
    <property type="molecule type" value="Genomic_DNA"/>
</dbReference>
<keyword evidence="2" id="KW-1133">Transmembrane helix</keyword>
<evidence type="ECO:0000313" key="3">
    <source>
        <dbReference type="EMBL" id="ASO19557.1"/>
    </source>
</evidence>
<dbReference type="AlphaFoldDB" id="A0A221W195"/>
<dbReference type="Pfam" id="PF01757">
    <property type="entry name" value="Acyl_transf_3"/>
    <property type="match status" value="1"/>
</dbReference>
<feature type="region of interest" description="Disordered" evidence="1">
    <location>
        <begin position="515"/>
        <end position="571"/>
    </location>
</feature>
<feature type="compositionally biased region" description="Gly residues" evidence="1">
    <location>
        <begin position="130"/>
        <end position="143"/>
    </location>
</feature>
<organism evidence="3 4">
    <name type="scientific">Actinoalloteichus hoggarensis</name>
    <dbReference type="NCBI Taxonomy" id="1470176"/>
    <lineage>
        <taxon>Bacteria</taxon>
        <taxon>Bacillati</taxon>
        <taxon>Actinomycetota</taxon>
        <taxon>Actinomycetes</taxon>
        <taxon>Pseudonocardiales</taxon>
        <taxon>Pseudonocardiaceae</taxon>
        <taxon>Actinoalloteichus</taxon>
    </lineage>
</organism>
<dbReference type="KEGG" id="ahg:AHOG_09565"/>
<protein>
    <submittedName>
        <fullName evidence="3">Acyltransferase family protein</fullName>
    </submittedName>
</protein>
<evidence type="ECO:0000313" key="4">
    <source>
        <dbReference type="Proteomes" id="UP000204221"/>
    </source>
</evidence>
<keyword evidence="2" id="KW-0812">Transmembrane</keyword>
<feature type="transmembrane region" description="Helical" evidence="2">
    <location>
        <begin position="47"/>
        <end position="67"/>
    </location>
</feature>
<feature type="region of interest" description="Disordered" evidence="1">
    <location>
        <begin position="115"/>
        <end position="226"/>
    </location>
</feature>
<feature type="transmembrane region" description="Helical" evidence="2">
    <location>
        <begin position="247"/>
        <end position="266"/>
    </location>
</feature>
<feature type="compositionally biased region" description="Basic and acidic residues" evidence="1">
    <location>
        <begin position="208"/>
        <end position="226"/>
    </location>
</feature>
<evidence type="ECO:0000256" key="1">
    <source>
        <dbReference type="SAM" id="MobiDB-lite"/>
    </source>
</evidence>
<dbReference type="GO" id="GO:0016747">
    <property type="term" value="F:acyltransferase activity, transferring groups other than amino-acyl groups"/>
    <property type="evidence" value="ECO:0007669"/>
    <property type="project" value="InterPro"/>
</dbReference>
<feature type="compositionally biased region" description="Low complexity" evidence="1">
    <location>
        <begin position="556"/>
        <end position="571"/>
    </location>
</feature>
<dbReference type="RefSeq" id="WP_093941041.1">
    <property type="nucleotide sequence ID" value="NZ_CP022521.1"/>
</dbReference>
<gene>
    <name evidence="3" type="ORF">AHOG_09565</name>
</gene>
<sequence>MPGIERRTTSPAASHSAEPRPRGSRLRRRAEAIDAATPSDRNRVIDALRALAIVGVVLGHWLVSVIVVDDAGLRIASPLQHMPELAALTWVLQLLGLFFFAGGWANSLSLRRAARRSPRHGERGETAAGRSGGAAAGRSGGAAAGRSANAAAKPVSGIGPSGRTSASAVADAATGHGGATTRPPWDADATRPADRAAAPAASTQRSRRAGEPRARFAGGGDRDARSPRHRAYPAWLAGRLDRMLRPVLLLAVLLACGLGGLAAAGWSAADLYTVGLFAISPLWFLPVYLVLTALTPLAEAAVRRWGAWAAAGPAILVVVLDVLRYGPWPDVPAQVGTPNLIAAWLVPYLLGVAFAQGRLTTSAAPRLLIAGVLSCAVLILLADYPASMTGVTGADRSNMGPPSLLVPAMALAQLGVALLCYDRLARLLRRPMLWAAVVSLNLVAMTVYLWHQTALLTTQLGTHALGLSLPALDGVPADAVWVAGRIAVFPLCAAVLLLSILLFRRWETRSAPRMLRRDPSTVSGSPRVDTVESAPRPASRAFTDAATSPGPPPRPTARTRPTTTGRQLGPP</sequence>
<feature type="transmembrane region" description="Helical" evidence="2">
    <location>
        <begin position="479"/>
        <end position="503"/>
    </location>
</feature>
<feature type="region of interest" description="Disordered" evidence="1">
    <location>
        <begin position="1"/>
        <end position="28"/>
    </location>
</feature>
<reference evidence="3 4" key="1">
    <citation type="submission" date="2017-07" db="EMBL/GenBank/DDBJ databases">
        <title>Complete genome sequence of Actinoalloteichus hoggarensis DSM 45943, type strain of Actinoalloteichus hoggarensis.</title>
        <authorList>
            <person name="Ruckert C."/>
            <person name="Nouioui I."/>
            <person name="Willmese J."/>
            <person name="van Wezel G."/>
            <person name="Klenk H.-P."/>
            <person name="Kalinowski J."/>
            <person name="Zotchev S.B."/>
        </authorList>
    </citation>
    <scope>NUCLEOTIDE SEQUENCE [LARGE SCALE GENOMIC DNA]</scope>
    <source>
        <strain evidence="3 4">DSM 45943</strain>
    </source>
</reference>
<feature type="transmembrane region" description="Helical" evidence="2">
    <location>
        <begin position="404"/>
        <end position="421"/>
    </location>
</feature>
<feature type="transmembrane region" description="Helical" evidence="2">
    <location>
        <begin position="272"/>
        <end position="293"/>
    </location>
</feature>
<name>A0A221W195_9PSEU</name>
<dbReference type="OrthoDB" id="8206682at2"/>
<keyword evidence="2" id="KW-0472">Membrane</keyword>